<feature type="domain" description="Bet v I/Major latex protein" evidence="1">
    <location>
        <begin position="2"/>
        <end position="152"/>
    </location>
</feature>
<proteinExistence type="predicted"/>
<dbReference type="SUPFAM" id="SSF55961">
    <property type="entry name" value="Bet v1-like"/>
    <property type="match status" value="1"/>
</dbReference>
<dbReference type="AlphaFoldDB" id="A0A067FMG4"/>
<dbReference type="InterPro" id="IPR023393">
    <property type="entry name" value="START-like_dom_sf"/>
</dbReference>
<name>A0A067FMG4_CITSI</name>
<dbReference type="PANTHER" id="PTHR31907">
    <property type="entry name" value="MLP-LIKE PROTEIN 423"/>
    <property type="match status" value="1"/>
</dbReference>
<reference evidence="2 3" key="1">
    <citation type="submission" date="2014-04" db="EMBL/GenBank/DDBJ databases">
        <authorList>
            <consortium name="International Citrus Genome Consortium"/>
            <person name="Gmitter F."/>
            <person name="Chen C."/>
            <person name="Farmerie W."/>
            <person name="Harkins T."/>
            <person name="Desany B."/>
            <person name="Mohiuddin M."/>
            <person name="Kodira C."/>
            <person name="Borodovsky M."/>
            <person name="Lomsadze A."/>
            <person name="Burns P."/>
            <person name="Jenkins J."/>
            <person name="Prochnik S."/>
            <person name="Shu S."/>
            <person name="Chapman J."/>
            <person name="Pitluck S."/>
            <person name="Schmutz J."/>
            <person name="Rokhsar D."/>
        </authorList>
    </citation>
    <scope>NUCLEOTIDE SEQUENCE</scope>
</reference>
<dbReference type="eggNOG" id="ENOG502RN75">
    <property type="taxonomic scope" value="Eukaryota"/>
</dbReference>
<dbReference type="GO" id="GO:0006952">
    <property type="term" value="P:defense response"/>
    <property type="evidence" value="ECO:0007669"/>
    <property type="project" value="InterPro"/>
</dbReference>
<evidence type="ECO:0000313" key="3">
    <source>
        <dbReference type="Proteomes" id="UP000027120"/>
    </source>
</evidence>
<dbReference type="PaxDb" id="2711-XP_006469190.1"/>
<dbReference type="InterPro" id="IPR000916">
    <property type="entry name" value="Bet_v_I/MLP"/>
</dbReference>
<dbReference type="EMBL" id="KK784906">
    <property type="protein sequence ID" value="KDO64617.1"/>
    <property type="molecule type" value="Genomic_DNA"/>
</dbReference>
<protein>
    <recommendedName>
        <fullName evidence="1">Bet v I/Major latex protein domain-containing protein</fullName>
    </recommendedName>
</protein>
<sequence>MSLTGQVEAGVEIKAPASTVREYFCSKLHHVSSACPDKVQSVDLLEGEWGKAGSVIFGRYANEGKSDLSCKVIMEEIDYENNKITFKVIEGNLLDQYKSFCCFFQVTPKGEGSFVTWTLKYEKPNENVPEPAAMLQLCVDVTKDVATKLIPQA</sequence>
<evidence type="ECO:0000313" key="2">
    <source>
        <dbReference type="EMBL" id="KDO64617.1"/>
    </source>
</evidence>
<dbReference type="CDD" id="cd07816">
    <property type="entry name" value="Bet_v1-like"/>
    <property type="match status" value="1"/>
</dbReference>
<dbReference type="STRING" id="2711.A0A067FMG4"/>
<dbReference type="SMR" id="A0A067FMG4"/>
<organism evidence="2 3">
    <name type="scientific">Citrus sinensis</name>
    <name type="common">Sweet orange</name>
    <name type="synonym">Citrus aurantium var. sinensis</name>
    <dbReference type="NCBI Taxonomy" id="2711"/>
    <lineage>
        <taxon>Eukaryota</taxon>
        <taxon>Viridiplantae</taxon>
        <taxon>Streptophyta</taxon>
        <taxon>Embryophyta</taxon>
        <taxon>Tracheophyta</taxon>
        <taxon>Spermatophyta</taxon>
        <taxon>Magnoliopsida</taxon>
        <taxon>eudicotyledons</taxon>
        <taxon>Gunneridae</taxon>
        <taxon>Pentapetalae</taxon>
        <taxon>rosids</taxon>
        <taxon>malvids</taxon>
        <taxon>Sapindales</taxon>
        <taxon>Rutaceae</taxon>
        <taxon>Aurantioideae</taxon>
        <taxon>Citrus</taxon>
    </lineage>
</organism>
<accession>A0A067FMG4</accession>
<dbReference type="SMART" id="SM01037">
    <property type="entry name" value="Bet_v_1"/>
    <property type="match status" value="1"/>
</dbReference>
<dbReference type="Pfam" id="PF00407">
    <property type="entry name" value="Bet_v_1"/>
    <property type="match status" value="1"/>
</dbReference>
<gene>
    <name evidence="2" type="ORF">CISIN_1g031759mg</name>
</gene>
<dbReference type="Gene3D" id="3.30.530.20">
    <property type="match status" value="1"/>
</dbReference>
<dbReference type="InterPro" id="IPR051761">
    <property type="entry name" value="MLP-like_ligand-binding"/>
</dbReference>
<evidence type="ECO:0000259" key="1">
    <source>
        <dbReference type="SMART" id="SM01037"/>
    </source>
</evidence>
<keyword evidence="3" id="KW-1185">Reference proteome</keyword>
<dbReference type="Proteomes" id="UP000027120">
    <property type="component" value="Unassembled WGS sequence"/>
</dbReference>